<dbReference type="VEuPathDB" id="TrichDB:TVAG_404900"/>
<evidence type="ECO:0000313" key="3">
    <source>
        <dbReference type="Proteomes" id="UP000001542"/>
    </source>
</evidence>
<dbReference type="AlphaFoldDB" id="A2E308"/>
<protein>
    <submittedName>
        <fullName evidence="2">Uncharacterized protein</fullName>
    </submittedName>
</protein>
<reference evidence="2" key="1">
    <citation type="submission" date="2006-10" db="EMBL/GenBank/DDBJ databases">
        <authorList>
            <person name="Amadeo P."/>
            <person name="Zhao Q."/>
            <person name="Wortman J."/>
            <person name="Fraser-Liggett C."/>
            <person name="Carlton J."/>
        </authorList>
    </citation>
    <scope>NUCLEOTIDE SEQUENCE</scope>
    <source>
        <strain evidence="2">G3</strain>
    </source>
</reference>
<accession>A2E308</accession>
<evidence type="ECO:0000256" key="1">
    <source>
        <dbReference type="SAM" id="Phobius"/>
    </source>
</evidence>
<dbReference type="VEuPathDB" id="TrichDB:TVAGG3_0847850"/>
<proteinExistence type="predicted"/>
<sequence>MFLFFCVATRQTAKLCYDGNTNQCPSDYQTFNENNFANLQSLFDESETEATIHLCKSIPDFMKNPLYIGRNMELTFSKCETLSENPNMSISIGSANSQSTMNFDDIKVNFNVSDSSFEDNYSLFFTNSYIYKNDALNLSRSYCDTDTYSFPSVSQINFKNISLYGPVNKIYFDTNSSMNATYIYHGSEVLVYKPSESQNLSICSDQVITMDGVQDIKIPYTILISGASGFYFGPGLNLSFTLYLNFSYNKVITDFPEYANLSSSTDNSITLEFVNYTNKDNEYLINTTNVYYGSTLNITSTFHLYVANVNLFDSSKINLFKIENNTITQIKTEIKGIVLRNGEYTLKNYIIHEYATSYGQTNITLINTIMYSSIIAALNYVDYTKIISEDKISTPPAYQFYPYNMPEDASQYVGKKYPYFCTKDMSCSQFDILNTRFILISPLMNEFAVGKGLNFTCDVIDGYTCFEYQLTSNRYTSAVIGLKEYKTTSGNIAVLIVMALLSLISIGVIVFYGFKK</sequence>
<dbReference type="RefSeq" id="XP_001325167.1">
    <property type="nucleotide sequence ID" value="XM_001325132.1"/>
</dbReference>
<reference evidence="2" key="2">
    <citation type="journal article" date="2007" name="Science">
        <title>Draft genome sequence of the sexually transmitted pathogen Trichomonas vaginalis.</title>
        <authorList>
            <person name="Carlton J.M."/>
            <person name="Hirt R.P."/>
            <person name="Silva J.C."/>
            <person name="Delcher A.L."/>
            <person name="Schatz M."/>
            <person name="Zhao Q."/>
            <person name="Wortman J.R."/>
            <person name="Bidwell S.L."/>
            <person name="Alsmark U.C.M."/>
            <person name="Besteiro S."/>
            <person name="Sicheritz-Ponten T."/>
            <person name="Noel C.J."/>
            <person name="Dacks J.B."/>
            <person name="Foster P.G."/>
            <person name="Simillion C."/>
            <person name="Van de Peer Y."/>
            <person name="Miranda-Saavedra D."/>
            <person name="Barton G.J."/>
            <person name="Westrop G.D."/>
            <person name="Mueller S."/>
            <person name="Dessi D."/>
            <person name="Fiori P.L."/>
            <person name="Ren Q."/>
            <person name="Paulsen I."/>
            <person name="Zhang H."/>
            <person name="Bastida-Corcuera F.D."/>
            <person name="Simoes-Barbosa A."/>
            <person name="Brown M.T."/>
            <person name="Hayes R.D."/>
            <person name="Mukherjee M."/>
            <person name="Okumura C.Y."/>
            <person name="Schneider R."/>
            <person name="Smith A.J."/>
            <person name="Vanacova S."/>
            <person name="Villalvazo M."/>
            <person name="Haas B.J."/>
            <person name="Pertea M."/>
            <person name="Feldblyum T.V."/>
            <person name="Utterback T.R."/>
            <person name="Shu C.L."/>
            <person name="Osoegawa K."/>
            <person name="de Jong P.J."/>
            <person name="Hrdy I."/>
            <person name="Horvathova L."/>
            <person name="Zubacova Z."/>
            <person name="Dolezal P."/>
            <person name="Malik S.B."/>
            <person name="Logsdon J.M. Jr."/>
            <person name="Henze K."/>
            <person name="Gupta A."/>
            <person name="Wang C.C."/>
            <person name="Dunne R.L."/>
            <person name="Upcroft J.A."/>
            <person name="Upcroft P."/>
            <person name="White O."/>
            <person name="Salzberg S.L."/>
            <person name="Tang P."/>
            <person name="Chiu C.-H."/>
            <person name="Lee Y.-S."/>
            <person name="Embley T.M."/>
            <person name="Coombs G.H."/>
            <person name="Mottram J.C."/>
            <person name="Tachezy J."/>
            <person name="Fraser-Liggett C.M."/>
            <person name="Johnson P.J."/>
        </authorList>
    </citation>
    <scope>NUCLEOTIDE SEQUENCE [LARGE SCALE GENOMIC DNA]</scope>
    <source>
        <strain evidence="2">G3</strain>
    </source>
</reference>
<gene>
    <name evidence="2" type="ORF">TVAG_404900</name>
</gene>
<keyword evidence="1" id="KW-0812">Transmembrane</keyword>
<dbReference type="InParanoid" id="A2E308"/>
<feature type="transmembrane region" description="Helical" evidence="1">
    <location>
        <begin position="492"/>
        <end position="514"/>
    </location>
</feature>
<organism evidence="2 3">
    <name type="scientific">Trichomonas vaginalis (strain ATCC PRA-98 / G3)</name>
    <dbReference type="NCBI Taxonomy" id="412133"/>
    <lineage>
        <taxon>Eukaryota</taxon>
        <taxon>Metamonada</taxon>
        <taxon>Parabasalia</taxon>
        <taxon>Trichomonadida</taxon>
        <taxon>Trichomonadidae</taxon>
        <taxon>Trichomonas</taxon>
    </lineage>
</organism>
<dbReference type="EMBL" id="DS113293">
    <property type="protein sequence ID" value="EAY12944.1"/>
    <property type="molecule type" value="Genomic_DNA"/>
</dbReference>
<keyword evidence="1" id="KW-1133">Transmembrane helix</keyword>
<dbReference type="KEGG" id="tva:4770916"/>
<name>A2E308_TRIV3</name>
<dbReference type="Proteomes" id="UP000001542">
    <property type="component" value="Unassembled WGS sequence"/>
</dbReference>
<evidence type="ECO:0000313" key="2">
    <source>
        <dbReference type="EMBL" id="EAY12944.1"/>
    </source>
</evidence>
<keyword evidence="1" id="KW-0472">Membrane</keyword>
<keyword evidence="3" id="KW-1185">Reference proteome</keyword>